<evidence type="ECO:0000313" key="2">
    <source>
        <dbReference type="EMBL" id="NXN91014.1"/>
    </source>
</evidence>
<reference evidence="2 3" key="1">
    <citation type="submission" date="2019-09" db="EMBL/GenBank/DDBJ databases">
        <title>Bird 10,000 Genomes (B10K) Project - Family phase.</title>
        <authorList>
            <person name="Zhang G."/>
        </authorList>
    </citation>
    <scope>NUCLEOTIDE SEQUENCE [LARGE SCALE GENOMIC DNA]</scope>
    <source>
        <strain evidence="2">B10K-DU-002-35</strain>
        <tissue evidence="2">Muscle</tissue>
    </source>
</reference>
<keyword evidence="3" id="KW-1185">Reference proteome</keyword>
<name>A0A7L1MTY9_RHICY</name>
<gene>
    <name evidence="2" type="primary">Lrriq1</name>
    <name evidence="2" type="ORF">RHICYA_R11362</name>
</gene>
<feature type="non-terminal residue" evidence="2">
    <location>
        <position position="227"/>
    </location>
</feature>
<dbReference type="CDD" id="cd23767">
    <property type="entry name" value="IQCD"/>
    <property type="match status" value="1"/>
</dbReference>
<dbReference type="AlphaFoldDB" id="A0A7L1MTY9"/>
<dbReference type="PROSITE" id="PS50096">
    <property type="entry name" value="IQ"/>
    <property type="match status" value="1"/>
</dbReference>
<accession>A0A7L1MTY9</accession>
<sequence length="227" mass="25725">HARKKTEGTKTEDHQFTEALRQKHKAASLIQALWKGFTLRKKLASALAAVKSDDVEDDCEEINVDDFTFSQSSGLSQSGEHSSSWPLSSQDVCQFADRPPSCSGENVHLHSRSGQEMVSEPCDWKKERKFSSKSEKEEKISEEWGFKDTSTARLLLKRAQKMKPKKYGSKNTDPAVRLALFKNNENKYLRVKPPKTRQPASHFEGTPGTRGQCGLGSRFHGRWKHFD</sequence>
<evidence type="ECO:0000256" key="1">
    <source>
        <dbReference type="SAM" id="MobiDB-lite"/>
    </source>
</evidence>
<evidence type="ECO:0000313" key="3">
    <source>
        <dbReference type="Proteomes" id="UP000565785"/>
    </source>
</evidence>
<dbReference type="Proteomes" id="UP000565785">
    <property type="component" value="Unassembled WGS sequence"/>
</dbReference>
<dbReference type="EMBL" id="VXBP01000108">
    <property type="protein sequence ID" value="NXN91014.1"/>
    <property type="molecule type" value="Genomic_DNA"/>
</dbReference>
<dbReference type="OrthoDB" id="266138at2759"/>
<feature type="region of interest" description="Disordered" evidence="1">
    <location>
        <begin position="193"/>
        <end position="227"/>
    </location>
</feature>
<organism evidence="2 3">
    <name type="scientific">Rhinopomastus cyanomelas</name>
    <name type="common">Common scimitarbill</name>
    <dbReference type="NCBI Taxonomy" id="113115"/>
    <lineage>
        <taxon>Eukaryota</taxon>
        <taxon>Metazoa</taxon>
        <taxon>Chordata</taxon>
        <taxon>Craniata</taxon>
        <taxon>Vertebrata</taxon>
        <taxon>Euteleostomi</taxon>
        <taxon>Archelosauria</taxon>
        <taxon>Archosauria</taxon>
        <taxon>Dinosauria</taxon>
        <taxon>Saurischia</taxon>
        <taxon>Theropoda</taxon>
        <taxon>Coelurosauria</taxon>
        <taxon>Aves</taxon>
        <taxon>Neognathae</taxon>
        <taxon>Neoaves</taxon>
        <taxon>Telluraves</taxon>
        <taxon>Coraciimorphae</taxon>
        <taxon>Bucerotiformes</taxon>
        <taxon>Rhinopomastidae</taxon>
        <taxon>Rhinopomastus</taxon>
    </lineage>
</organism>
<proteinExistence type="predicted"/>
<protein>
    <submittedName>
        <fullName evidence="2">LRIQ1 protein</fullName>
    </submittedName>
</protein>
<comment type="caution">
    <text evidence="2">The sequence shown here is derived from an EMBL/GenBank/DDBJ whole genome shotgun (WGS) entry which is preliminary data.</text>
</comment>
<feature type="non-terminal residue" evidence="2">
    <location>
        <position position="1"/>
    </location>
</feature>